<keyword evidence="1" id="KW-1185">Reference proteome</keyword>
<organism evidence="1 2">
    <name type="scientific">Ditylenchus dipsaci</name>
    <dbReference type="NCBI Taxonomy" id="166011"/>
    <lineage>
        <taxon>Eukaryota</taxon>
        <taxon>Metazoa</taxon>
        <taxon>Ecdysozoa</taxon>
        <taxon>Nematoda</taxon>
        <taxon>Chromadorea</taxon>
        <taxon>Rhabditida</taxon>
        <taxon>Tylenchina</taxon>
        <taxon>Tylenchomorpha</taxon>
        <taxon>Sphaerularioidea</taxon>
        <taxon>Anguinidae</taxon>
        <taxon>Anguininae</taxon>
        <taxon>Ditylenchus</taxon>
    </lineage>
</organism>
<sequence>MRGTRCGVQPMAKRLIQSINFVNWIMTSFNGKYETHAYAHYGVVLTTICSPAAYKQNIRPDVTMSGCKIFQATARNGSHTAEFLQRLISA</sequence>
<reference evidence="2" key="1">
    <citation type="submission" date="2022-11" db="UniProtKB">
        <authorList>
            <consortium name="WormBaseParasite"/>
        </authorList>
    </citation>
    <scope>IDENTIFICATION</scope>
</reference>
<dbReference type="Proteomes" id="UP000887574">
    <property type="component" value="Unplaced"/>
</dbReference>
<dbReference type="WBParaSite" id="jg22860">
    <property type="protein sequence ID" value="jg22860"/>
    <property type="gene ID" value="jg22860"/>
</dbReference>
<evidence type="ECO:0000313" key="2">
    <source>
        <dbReference type="WBParaSite" id="jg22860"/>
    </source>
</evidence>
<evidence type="ECO:0000313" key="1">
    <source>
        <dbReference type="Proteomes" id="UP000887574"/>
    </source>
</evidence>
<protein>
    <submittedName>
        <fullName evidence="2">Uncharacterized protein</fullName>
    </submittedName>
</protein>
<dbReference type="AlphaFoldDB" id="A0A915DTS6"/>
<accession>A0A915DTS6</accession>
<proteinExistence type="predicted"/>
<name>A0A915DTS6_9BILA</name>